<feature type="signal peptide" evidence="1">
    <location>
        <begin position="1"/>
        <end position="18"/>
    </location>
</feature>
<dbReference type="STRING" id="708187.A0A1Q8RXA3"/>
<comment type="caution">
    <text evidence="2">The sequence shown here is derived from an EMBL/GenBank/DDBJ whole genome shotgun (WGS) entry which is preliminary data.</text>
</comment>
<accession>A0A1Q8RXA3</accession>
<reference evidence="2 3" key="1">
    <citation type="submission" date="2016-11" db="EMBL/GenBank/DDBJ databases">
        <title>Draft Genome Assembly of Colletotrichum chlorophyti a pathogen of herbaceous plants.</title>
        <authorList>
            <person name="Gan P."/>
            <person name="Narusaka M."/>
            <person name="Tsushima A."/>
            <person name="Narusaka Y."/>
            <person name="Takano Y."/>
            <person name="Shirasu K."/>
        </authorList>
    </citation>
    <scope>NUCLEOTIDE SEQUENCE [LARGE SCALE GENOMIC DNA]</scope>
    <source>
        <strain evidence="2 3">NTL11</strain>
    </source>
</reference>
<evidence type="ECO:0000313" key="3">
    <source>
        <dbReference type="Proteomes" id="UP000186583"/>
    </source>
</evidence>
<dbReference type="AlphaFoldDB" id="A0A1Q8RXA3"/>
<evidence type="ECO:0000313" key="2">
    <source>
        <dbReference type="EMBL" id="OLN90019.1"/>
    </source>
</evidence>
<keyword evidence="3" id="KW-1185">Reference proteome</keyword>
<sequence length="131" mass="14353">MYLKIALPALLAARFVAAAELPTTTRSPVLVTPAEDHTATTAYTDFFTPDGMRRHCPPTVLDLCECNLTISNISLTLRFIADNNASATVYEAHGRIENNFKAGNGSQIYYKTQYTVLETVQTVDVPPNLST</sequence>
<dbReference type="Proteomes" id="UP000186583">
    <property type="component" value="Unassembled WGS sequence"/>
</dbReference>
<proteinExistence type="predicted"/>
<name>A0A1Q8RXA3_9PEZI</name>
<dbReference type="EMBL" id="MPGH01000067">
    <property type="protein sequence ID" value="OLN90019.1"/>
    <property type="molecule type" value="Genomic_DNA"/>
</dbReference>
<feature type="chain" id="PRO_5012954687" evidence="1">
    <location>
        <begin position="19"/>
        <end position="131"/>
    </location>
</feature>
<keyword evidence="1" id="KW-0732">Signal</keyword>
<organism evidence="2 3">
    <name type="scientific">Colletotrichum chlorophyti</name>
    <dbReference type="NCBI Taxonomy" id="708187"/>
    <lineage>
        <taxon>Eukaryota</taxon>
        <taxon>Fungi</taxon>
        <taxon>Dikarya</taxon>
        <taxon>Ascomycota</taxon>
        <taxon>Pezizomycotina</taxon>
        <taxon>Sordariomycetes</taxon>
        <taxon>Hypocreomycetidae</taxon>
        <taxon>Glomerellales</taxon>
        <taxon>Glomerellaceae</taxon>
        <taxon>Colletotrichum</taxon>
    </lineage>
</organism>
<gene>
    <name evidence="2" type="ORF">CCHL11_07244</name>
</gene>
<evidence type="ECO:0000256" key="1">
    <source>
        <dbReference type="SAM" id="SignalP"/>
    </source>
</evidence>
<protein>
    <submittedName>
        <fullName evidence="2">Uncharacterized protein</fullName>
    </submittedName>
</protein>